<dbReference type="Proteomes" id="UP001374803">
    <property type="component" value="Chromosome"/>
</dbReference>
<keyword evidence="2" id="KW-1185">Reference proteome</keyword>
<proteinExistence type="predicted"/>
<evidence type="ECO:0000313" key="1">
    <source>
        <dbReference type="EMBL" id="WXB02637.1"/>
    </source>
</evidence>
<reference evidence="1" key="1">
    <citation type="submission" date="2021-12" db="EMBL/GenBank/DDBJ databases">
        <title>Discovery of the Pendulisporaceae a myxobacterial family with distinct sporulation behavior and unique specialized metabolism.</title>
        <authorList>
            <person name="Garcia R."/>
            <person name="Popoff A."/>
            <person name="Bader C.D."/>
            <person name="Loehr J."/>
            <person name="Walesch S."/>
            <person name="Walt C."/>
            <person name="Boldt J."/>
            <person name="Bunk B."/>
            <person name="Haeckl F.J.F.P.J."/>
            <person name="Gunesch A.P."/>
            <person name="Birkelbach J."/>
            <person name="Nuebel U."/>
            <person name="Pietschmann T."/>
            <person name="Bach T."/>
            <person name="Mueller R."/>
        </authorList>
    </citation>
    <scope>NUCLEOTIDE SEQUENCE</scope>
    <source>
        <strain evidence="1">MSr11367</strain>
    </source>
</reference>
<name>A0ABZ2L212_9BACT</name>
<organism evidence="1 2">
    <name type="scientific">Pendulispora rubella</name>
    <dbReference type="NCBI Taxonomy" id="2741070"/>
    <lineage>
        <taxon>Bacteria</taxon>
        <taxon>Pseudomonadati</taxon>
        <taxon>Myxococcota</taxon>
        <taxon>Myxococcia</taxon>
        <taxon>Myxococcales</taxon>
        <taxon>Sorangiineae</taxon>
        <taxon>Pendulisporaceae</taxon>
        <taxon>Pendulispora</taxon>
    </lineage>
</organism>
<dbReference type="RefSeq" id="WP_394832265.1">
    <property type="nucleotide sequence ID" value="NZ_CP089929.1"/>
</dbReference>
<gene>
    <name evidence="1" type="ORF">LVJ94_37690</name>
</gene>
<sequence length="86" mass="9159">MNVPIVLISRQAAADATTVAAGVFNRHSCDIATRTLQRVQVVRQPSTEVAILIADFAVRAGSMTCPVARRRATWMLHAVDGGIVAS</sequence>
<dbReference type="EMBL" id="CP089983">
    <property type="protein sequence ID" value="WXB02637.1"/>
    <property type="molecule type" value="Genomic_DNA"/>
</dbReference>
<protein>
    <submittedName>
        <fullName evidence="1">Uncharacterized protein</fullName>
    </submittedName>
</protein>
<accession>A0ABZ2L212</accession>
<evidence type="ECO:0000313" key="2">
    <source>
        <dbReference type="Proteomes" id="UP001374803"/>
    </source>
</evidence>